<dbReference type="RefSeq" id="WP_160771528.1">
    <property type="nucleotide sequence ID" value="NZ_WTYV01000002.1"/>
</dbReference>
<evidence type="ECO:0000313" key="1">
    <source>
        <dbReference type="EMBL" id="MXO71629.1"/>
    </source>
</evidence>
<dbReference type="Gene3D" id="3.40.50.2000">
    <property type="entry name" value="Glycogen Phosphorylase B"/>
    <property type="match status" value="2"/>
</dbReference>
<dbReference type="OrthoDB" id="9790710at2"/>
<gene>
    <name evidence="1" type="ORF">GRI99_08230</name>
</gene>
<dbReference type="PANTHER" id="PTHR12526">
    <property type="entry name" value="GLYCOSYLTRANSFERASE"/>
    <property type="match status" value="1"/>
</dbReference>
<keyword evidence="1" id="KW-0808">Transferase</keyword>
<comment type="caution">
    <text evidence="1">The sequence shown here is derived from an EMBL/GenBank/DDBJ whole genome shotgun (WGS) entry which is preliminary data.</text>
</comment>
<dbReference type="AlphaFoldDB" id="A0A844YVR9"/>
<accession>A0A844YVR9</accession>
<dbReference type="Proteomes" id="UP000466966">
    <property type="component" value="Unassembled WGS sequence"/>
</dbReference>
<protein>
    <submittedName>
        <fullName evidence="1">Glycosyltransferase</fullName>
    </submittedName>
</protein>
<keyword evidence="2" id="KW-1185">Reference proteome</keyword>
<dbReference type="GO" id="GO:0016757">
    <property type="term" value="F:glycosyltransferase activity"/>
    <property type="evidence" value="ECO:0007669"/>
    <property type="project" value="TreeGrafter"/>
</dbReference>
<proteinExistence type="predicted"/>
<name>A0A844YVR9_9SPHN</name>
<organism evidence="1 2">
    <name type="scientific">Alteraurantiacibacter buctensis</name>
    <dbReference type="NCBI Taxonomy" id="1503981"/>
    <lineage>
        <taxon>Bacteria</taxon>
        <taxon>Pseudomonadati</taxon>
        <taxon>Pseudomonadota</taxon>
        <taxon>Alphaproteobacteria</taxon>
        <taxon>Sphingomonadales</taxon>
        <taxon>Erythrobacteraceae</taxon>
        <taxon>Alteraurantiacibacter</taxon>
    </lineage>
</organism>
<reference evidence="1 2" key="1">
    <citation type="submission" date="2019-12" db="EMBL/GenBank/DDBJ databases">
        <title>Genomic-based taxomic classification of the family Erythrobacteraceae.</title>
        <authorList>
            <person name="Xu L."/>
        </authorList>
    </citation>
    <scope>NUCLEOTIDE SEQUENCE [LARGE SCALE GENOMIC DNA]</scope>
    <source>
        <strain evidence="1 2">M0322</strain>
    </source>
</reference>
<dbReference type="CDD" id="cd03801">
    <property type="entry name" value="GT4_PimA-like"/>
    <property type="match status" value="1"/>
</dbReference>
<sequence>MADAAPWITCQIGAREHYVLAAELHRIGRLRRLVTDRWAPPGSLAAGLPGALGQRLADRYNPALADAPVTHFTAASMAREGRARLPGAKAGWHKIMADNAWFERRSAAALVRGGWLDGQVKPVVFAYSYAALGILQAAKAAGCVTVLGQIDPAVIEEEIVAALPHGNGRLERTPPGYWPRWRQECALADHIVVNSAWARDGLVQAGIAREKLHVVPLAYAAPPTPQRGPVPEVFTAARPLKVLFLGSLIARKGIHEVIGAAGLLAGEPVEFHLVGPGGDALRGELAGIPHVIDHGPVPRGEVPARLVAADLFVLPTHSDGFALTQLEAQAHGLPVIASRRCGDVVQDGINGTLLPEVSAEALAAAVRGYLANPGLLGTQGQAALAGLDRFSPQRVVADLLRIAG</sequence>
<evidence type="ECO:0000313" key="2">
    <source>
        <dbReference type="Proteomes" id="UP000466966"/>
    </source>
</evidence>
<dbReference type="EMBL" id="WTYV01000002">
    <property type="protein sequence ID" value="MXO71629.1"/>
    <property type="molecule type" value="Genomic_DNA"/>
</dbReference>
<dbReference type="SUPFAM" id="SSF53756">
    <property type="entry name" value="UDP-Glycosyltransferase/glycogen phosphorylase"/>
    <property type="match status" value="1"/>
</dbReference>
<dbReference type="PANTHER" id="PTHR12526:SF623">
    <property type="entry name" value="WABG"/>
    <property type="match status" value="1"/>
</dbReference>
<dbReference type="Pfam" id="PF13692">
    <property type="entry name" value="Glyco_trans_1_4"/>
    <property type="match status" value="1"/>
</dbReference>